<feature type="transmembrane region" description="Helical" evidence="1">
    <location>
        <begin position="45"/>
        <end position="66"/>
    </location>
</feature>
<gene>
    <name evidence="2" type="ORF">SAMN05421849_1204</name>
</gene>
<proteinExistence type="predicted"/>
<evidence type="ECO:0000256" key="1">
    <source>
        <dbReference type="SAM" id="Phobius"/>
    </source>
</evidence>
<protein>
    <recommendedName>
        <fullName evidence="4">DUF3429 domain-containing protein</fullName>
    </recommendedName>
</protein>
<feature type="transmembrane region" description="Helical" evidence="1">
    <location>
        <begin position="97"/>
        <end position="117"/>
    </location>
</feature>
<accession>A0A1R3WPK3</accession>
<name>A0A1R3WPK3_9RHOB</name>
<dbReference type="EMBL" id="FTPS01000001">
    <property type="protein sequence ID" value="SIT79816.1"/>
    <property type="molecule type" value="Genomic_DNA"/>
</dbReference>
<feature type="transmembrane region" description="Helical" evidence="1">
    <location>
        <begin position="73"/>
        <end position="91"/>
    </location>
</feature>
<sequence>MRIPAAPLLFGLLLAAPFLWGAATLLSGDLARWGAARIGAPYIGPNLQLFLAPVVLPFMAGALWGLAARTSGARALVAMLLAAAPALWMFLMGGGGAASLGVNLIFGFAGVLLLDFAFSRWGLAPPWWLALRLWINLSAIAALALTVV</sequence>
<evidence type="ECO:0000313" key="2">
    <source>
        <dbReference type="EMBL" id="SIT79816.1"/>
    </source>
</evidence>
<dbReference type="STRING" id="515897.SAMN05421849_1204"/>
<dbReference type="InterPro" id="IPR021836">
    <property type="entry name" value="DUF3429"/>
</dbReference>
<dbReference type="AlphaFoldDB" id="A0A1R3WPK3"/>
<keyword evidence="3" id="KW-1185">Reference proteome</keyword>
<evidence type="ECO:0008006" key="4">
    <source>
        <dbReference type="Google" id="ProtNLM"/>
    </source>
</evidence>
<evidence type="ECO:0000313" key="3">
    <source>
        <dbReference type="Proteomes" id="UP000192455"/>
    </source>
</evidence>
<organism evidence="2 3">
    <name type="scientific">Pontibaca methylaminivorans</name>
    <dbReference type="NCBI Taxonomy" id="515897"/>
    <lineage>
        <taxon>Bacteria</taxon>
        <taxon>Pseudomonadati</taxon>
        <taxon>Pseudomonadota</taxon>
        <taxon>Alphaproteobacteria</taxon>
        <taxon>Rhodobacterales</taxon>
        <taxon>Roseobacteraceae</taxon>
        <taxon>Pontibaca</taxon>
    </lineage>
</organism>
<keyword evidence="1" id="KW-0472">Membrane</keyword>
<reference evidence="2 3" key="1">
    <citation type="submission" date="2017-01" db="EMBL/GenBank/DDBJ databases">
        <authorList>
            <person name="Mah S.A."/>
            <person name="Swanson W.J."/>
            <person name="Moy G.W."/>
            <person name="Vacquier V.D."/>
        </authorList>
    </citation>
    <scope>NUCLEOTIDE SEQUENCE [LARGE SCALE GENOMIC DNA]</scope>
    <source>
        <strain evidence="2 3">DSM 21219</strain>
    </source>
</reference>
<dbReference type="Pfam" id="PF11911">
    <property type="entry name" value="DUF3429"/>
    <property type="match status" value="1"/>
</dbReference>
<keyword evidence="1" id="KW-0812">Transmembrane</keyword>
<keyword evidence="1" id="KW-1133">Transmembrane helix</keyword>
<dbReference type="RefSeq" id="WP_076648614.1">
    <property type="nucleotide sequence ID" value="NZ_FTPS01000001.1"/>
</dbReference>
<dbReference type="Proteomes" id="UP000192455">
    <property type="component" value="Unassembled WGS sequence"/>
</dbReference>
<feature type="transmembrane region" description="Helical" evidence="1">
    <location>
        <begin position="129"/>
        <end position="147"/>
    </location>
</feature>